<comment type="similarity">
    <text evidence="1">Belongs to the RecJ family.</text>
</comment>
<evidence type="ECO:0000256" key="6">
    <source>
        <dbReference type="ARBA" id="ARBA00022839"/>
    </source>
</evidence>
<dbReference type="InterPro" id="IPR051673">
    <property type="entry name" value="SSDNA_exonuclease_RecJ"/>
</dbReference>
<dbReference type="Gene3D" id="3.40.50.300">
    <property type="entry name" value="P-loop containing nucleotide triphosphate hydrolases"/>
    <property type="match status" value="2"/>
</dbReference>
<dbReference type="NCBIfam" id="TIGR00644">
    <property type="entry name" value="recJ"/>
    <property type="match status" value="1"/>
</dbReference>
<evidence type="ECO:0000256" key="3">
    <source>
        <dbReference type="ARBA" id="ARBA00022722"/>
    </source>
</evidence>
<dbReference type="AlphaFoldDB" id="A0A537LAU5"/>
<protein>
    <recommendedName>
        <fullName evidence="2">Single-stranded-DNA-specific exonuclease RecJ</fullName>
    </recommendedName>
</protein>
<dbReference type="PANTHER" id="PTHR30255:SF2">
    <property type="entry name" value="SINGLE-STRANDED-DNA-SPECIFIC EXONUCLEASE RECJ"/>
    <property type="match status" value="1"/>
</dbReference>
<dbReference type="Gene3D" id="3.90.1640.30">
    <property type="match status" value="1"/>
</dbReference>
<dbReference type="Gene3D" id="3.10.310.30">
    <property type="match status" value="1"/>
</dbReference>
<evidence type="ECO:0000313" key="8">
    <source>
        <dbReference type="EMBL" id="TMJ05155.1"/>
    </source>
</evidence>
<evidence type="ECO:0000256" key="5">
    <source>
        <dbReference type="ARBA" id="ARBA00022801"/>
    </source>
</evidence>
<evidence type="ECO:0000256" key="4">
    <source>
        <dbReference type="ARBA" id="ARBA00022723"/>
    </source>
</evidence>
<sequence>MPIPVRWEIARPLPARDALAQVLGVDPVVAQVLIARGYDSADRARAFLAAPLDSLPDPDGLVDVPAAAERLVRALRTHEPMTIYGDYDADGVSATSILLRGLQTLGGEVSFYIPSRFTEGYGLNDAALHRLAEAGRHLVVSVDCGVTATDEIARAGERKQDVIVVDHHEPGPALPPAVAVVDPKRRDAGASFREYSAAGLAFQVLRAVRRRSHQPPMPEELLDLAALGTIADVVSLVEDNRIIARAGLQRMRDLPCLGLAALIKVAGVSGDVTARHVGFSLAPRLNAAGRLGDAGVAVKLLTTGDPAEADAIAAQLDAANQQRRALCEQILAQAIERVESSRLQEAPAIVLAGEGWHPGVIGIVASQLVERYYRPVVLMAVQDGTAKGSARSIERFHLVEALAECADLLDRFGGHAMAAGLTVRAERVSEFSKRFGEIASTRLTPADLVPALHVDAEVPLPAVTAALSEQLARLAPFGMGNGEPVLATRGLTAVTTRVMGDGQHLRLGVTDGSAYAEAVGFRLGDASELLAFTRAKVDLAYTVGLDRWNDTTRVQLIVHDLATPGLNLEGVLTDGRLLIERLFARAGDYTTEEPLGLEEAGAFYTKVAGVTFESRQETVRALRPGDPLMLRREPDNPHDPHAVKVVTASGTQIGYLSARIASRLAPSIDTGIRYAAAVTQITGGGDRSFGVNIHVHRHDAPLDEPDPGQALRLSWSGLAADALVERVTVHLHRGRPFREPQRAAIQALLGGRPLRAVFGPGRGRRPVMEVTAAAWVVAGRGPVVIAVPLQSLVDRWYERLAPRAREIGVRCARAHGALRFRQRQHLLQSLQNGAVDLLLASIEFLKSIGTDGEAAPVQAWLRPSLLLAECEPTIEDNALDDVARVLGRPLRGDFQGSAGPAEDALRLAAAEIITDPFPRINLRLVDRRGAQDREAMLLDARRQGKALLYTGQRAAAIDLASRLREQNPGQVAYYHGGLPLRVREVLEQQFADGKIQALVAADGFTADAAPPDIRQVLIAGLPAHRGDLLEVIGSAGLDGRQATVTLLYRREDLPRVAAALAERHPDREMLAAIYRIVRAEVERAGMAAWPDDRPDAALQREGIAPRAIGIGLDILAEAGVIQREYDGDRWRITLSGQERRDLLTSLRYAEGHREAEAFQEMSRWAFGPLTDILKAVAGPGIH</sequence>
<comment type="caution">
    <text evidence="8">The sequence shown here is derived from an EMBL/GenBank/DDBJ whole genome shotgun (WGS) entry which is preliminary data.</text>
</comment>
<proteinExistence type="inferred from homology"/>
<dbReference type="InterPro" id="IPR027417">
    <property type="entry name" value="P-loop_NTPase"/>
</dbReference>
<dbReference type="Proteomes" id="UP000318661">
    <property type="component" value="Unassembled WGS sequence"/>
</dbReference>
<organism evidence="8 9">
    <name type="scientific">Candidatus Segetimicrobium genomatis</name>
    <dbReference type="NCBI Taxonomy" id="2569760"/>
    <lineage>
        <taxon>Bacteria</taxon>
        <taxon>Bacillati</taxon>
        <taxon>Candidatus Sysuimicrobiota</taxon>
        <taxon>Candidatus Sysuimicrobiia</taxon>
        <taxon>Candidatus Sysuimicrobiales</taxon>
        <taxon>Candidatus Segetimicrobiaceae</taxon>
        <taxon>Candidatus Segetimicrobium</taxon>
    </lineage>
</organism>
<dbReference type="PROSITE" id="PS51194">
    <property type="entry name" value="HELICASE_CTER"/>
    <property type="match status" value="1"/>
</dbReference>
<evidence type="ECO:0000259" key="7">
    <source>
        <dbReference type="PROSITE" id="PS51194"/>
    </source>
</evidence>
<dbReference type="PANTHER" id="PTHR30255">
    <property type="entry name" value="SINGLE-STRANDED-DNA-SPECIFIC EXONUCLEASE RECJ"/>
    <property type="match status" value="1"/>
</dbReference>
<feature type="domain" description="Helicase C-terminal" evidence="7">
    <location>
        <begin position="932"/>
        <end position="1084"/>
    </location>
</feature>
<dbReference type="Gene3D" id="3.30.70.2330">
    <property type="match status" value="1"/>
</dbReference>
<name>A0A537LAU5_9BACT</name>
<dbReference type="InterPro" id="IPR014905">
    <property type="entry name" value="HIRAN"/>
</dbReference>
<dbReference type="SMART" id="SM00910">
    <property type="entry name" value="HIRAN"/>
    <property type="match status" value="1"/>
</dbReference>
<dbReference type="SUPFAM" id="SSF64182">
    <property type="entry name" value="DHH phosphoesterases"/>
    <property type="match status" value="1"/>
</dbReference>
<gene>
    <name evidence="8" type="primary">recJ</name>
    <name evidence="8" type="ORF">E6G99_09975</name>
</gene>
<reference evidence="8 9" key="1">
    <citation type="journal article" date="2019" name="Nat. Microbiol.">
        <title>Mediterranean grassland soil C-N compound turnover is dependent on rainfall and depth, and is mediated by genomically divergent microorganisms.</title>
        <authorList>
            <person name="Diamond S."/>
            <person name="Andeer P.F."/>
            <person name="Li Z."/>
            <person name="Crits-Christoph A."/>
            <person name="Burstein D."/>
            <person name="Anantharaman K."/>
            <person name="Lane K.R."/>
            <person name="Thomas B.C."/>
            <person name="Pan C."/>
            <person name="Northen T.R."/>
            <person name="Banfield J.F."/>
        </authorList>
    </citation>
    <scope>NUCLEOTIDE SEQUENCE [LARGE SCALE GENOMIC DNA]</scope>
    <source>
        <strain evidence="8">NP_2</strain>
    </source>
</reference>
<dbReference type="Pfam" id="PF01368">
    <property type="entry name" value="DHH"/>
    <property type="match status" value="1"/>
</dbReference>
<dbReference type="GO" id="GO:0003676">
    <property type="term" value="F:nucleic acid binding"/>
    <property type="evidence" value="ECO:0007669"/>
    <property type="project" value="InterPro"/>
</dbReference>
<dbReference type="GO" id="GO:0008270">
    <property type="term" value="F:zinc ion binding"/>
    <property type="evidence" value="ECO:0007669"/>
    <property type="project" value="InterPro"/>
</dbReference>
<dbReference type="InterPro" id="IPR001650">
    <property type="entry name" value="Helicase_C-like"/>
</dbReference>
<dbReference type="InterPro" id="IPR004610">
    <property type="entry name" value="RecJ"/>
</dbReference>
<evidence type="ECO:0000256" key="1">
    <source>
        <dbReference type="ARBA" id="ARBA00005915"/>
    </source>
</evidence>
<dbReference type="Pfam" id="PF08797">
    <property type="entry name" value="HIRAN"/>
    <property type="match status" value="1"/>
</dbReference>
<dbReference type="Pfam" id="PF17768">
    <property type="entry name" value="RecJ_OB"/>
    <property type="match status" value="1"/>
</dbReference>
<dbReference type="GO" id="GO:0006310">
    <property type="term" value="P:DNA recombination"/>
    <property type="evidence" value="ECO:0007669"/>
    <property type="project" value="InterPro"/>
</dbReference>
<dbReference type="InterPro" id="IPR001667">
    <property type="entry name" value="DDH_dom"/>
</dbReference>
<keyword evidence="4" id="KW-0479">Metal-binding</keyword>
<dbReference type="GO" id="GO:0008409">
    <property type="term" value="F:5'-3' exonuclease activity"/>
    <property type="evidence" value="ECO:0007669"/>
    <property type="project" value="InterPro"/>
</dbReference>
<evidence type="ECO:0000256" key="2">
    <source>
        <dbReference type="ARBA" id="ARBA00019841"/>
    </source>
</evidence>
<keyword evidence="3" id="KW-0540">Nuclease</keyword>
<dbReference type="GO" id="GO:0006281">
    <property type="term" value="P:DNA repair"/>
    <property type="evidence" value="ECO:0007669"/>
    <property type="project" value="InterPro"/>
</dbReference>
<keyword evidence="5" id="KW-0378">Hydrolase</keyword>
<dbReference type="InterPro" id="IPR038763">
    <property type="entry name" value="DHH_sf"/>
</dbReference>
<dbReference type="SUPFAM" id="SSF52540">
    <property type="entry name" value="P-loop containing nucleoside triphosphate hydrolases"/>
    <property type="match status" value="1"/>
</dbReference>
<evidence type="ECO:0000313" key="9">
    <source>
        <dbReference type="Proteomes" id="UP000318661"/>
    </source>
</evidence>
<dbReference type="Pfam" id="PF02272">
    <property type="entry name" value="DHHA1"/>
    <property type="match status" value="1"/>
</dbReference>
<keyword evidence="6 8" id="KW-0269">Exonuclease</keyword>
<dbReference type="GO" id="GO:0016818">
    <property type="term" value="F:hydrolase activity, acting on acid anhydrides, in phosphorus-containing anhydrides"/>
    <property type="evidence" value="ECO:0007669"/>
    <property type="project" value="InterPro"/>
</dbReference>
<dbReference type="InterPro" id="IPR003156">
    <property type="entry name" value="DHHA1_dom"/>
</dbReference>
<accession>A0A537LAU5</accession>
<dbReference type="EMBL" id="VBAJ01000253">
    <property type="protein sequence ID" value="TMJ05155.1"/>
    <property type="molecule type" value="Genomic_DNA"/>
</dbReference>
<dbReference type="InterPro" id="IPR041122">
    <property type="entry name" value="RecJ_OB"/>
</dbReference>